<proteinExistence type="predicted"/>
<dbReference type="InterPro" id="IPR010985">
    <property type="entry name" value="Ribbon_hlx_hlx"/>
</dbReference>
<reference evidence="1 2" key="1">
    <citation type="submission" date="2024-03" db="EMBL/GenBank/DDBJ databases">
        <title>Human intestinal bacterial collection.</title>
        <authorList>
            <person name="Pauvert C."/>
            <person name="Hitch T.C.A."/>
            <person name="Clavel T."/>
        </authorList>
    </citation>
    <scope>NUCLEOTIDE SEQUENCE [LARGE SCALE GENOMIC DNA]</scope>
    <source>
        <strain evidence="1 2">CLA-SR-H021</strain>
    </source>
</reference>
<accession>A0ABV1DBS8</accession>
<keyword evidence="2" id="KW-1185">Reference proteome</keyword>
<evidence type="ECO:0000313" key="1">
    <source>
        <dbReference type="EMBL" id="MEQ2427820.1"/>
    </source>
</evidence>
<evidence type="ECO:0000313" key="2">
    <source>
        <dbReference type="Proteomes" id="UP001454086"/>
    </source>
</evidence>
<comment type="caution">
    <text evidence="1">The sequence shown here is derived from an EMBL/GenBank/DDBJ whole genome shotgun (WGS) entry which is preliminary data.</text>
</comment>
<sequence length="61" mass="7129">MHQLLIHDYPFLIAISITIDSDILKTIKQMAEEDDRSVSQYINIVLKDWITNETNDIQHTS</sequence>
<protein>
    <submittedName>
        <fullName evidence="1">Ribbon-helix-helix protein, CopG family</fullName>
    </submittedName>
</protein>
<name>A0ABV1DBS8_9FIRM</name>
<dbReference type="SUPFAM" id="SSF47598">
    <property type="entry name" value="Ribbon-helix-helix"/>
    <property type="match status" value="1"/>
</dbReference>
<dbReference type="EMBL" id="JBBMFM010000129">
    <property type="protein sequence ID" value="MEQ2427820.1"/>
    <property type="molecule type" value="Genomic_DNA"/>
</dbReference>
<dbReference type="RefSeq" id="WP_349118608.1">
    <property type="nucleotide sequence ID" value="NZ_JBBMFM010000129.1"/>
</dbReference>
<dbReference type="Proteomes" id="UP001454086">
    <property type="component" value="Unassembled WGS sequence"/>
</dbReference>
<gene>
    <name evidence="1" type="ORF">WMQ36_22920</name>
</gene>
<organism evidence="1 2">
    <name type="scientific">Enterocloster hominis</name>
    <name type="common">ex Hitch et al. 2024</name>
    <dbReference type="NCBI Taxonomy" id="1917870"/>
    <lineage>
        <taxon>Bacteria</taxon>
        <taxon>Bacillati</taxon>
        <taxon>Bacillota</taxon>
        <taxon>Clostridia</taxon>
        <taxon>Lachnospirales</taxon>
        <taxon>Lachnospiraceae</taxon>
        <taxon>Enterocloster</taxon>
    </lineage>
</organism>